<gene>
    <name evidence="5" type="ORF">CBR_g57837</name>
</gene>
<dbReference type="GO" id="GO:0006218">
    <property type="term" value="P:uridine catabolic process"/>
    <property type="evidence" value="ECO:0007669"/>
    <property type="project" value="EnsemblPlants"/>
</dbReference>
<dbReference type="GO" id="GO:0046982">
    <property type="term" value="F:protein heterodimerization activity"/>
    <property type="evidence" value="ECO:0007669"/>
    <property type="project" value="EnsemblPlants"/>
</dbReference>
<dbReference type="Pfam" id="PF01156">
    <property type="entry name" value="IU_nuc_hydro"/>
    <property type="match status" value="1"/>
</dbReference>
<dbReference type="EMBL" id="BFEA01000071">
    <property type="protein sequence ID" value="GBG66234.1"/>
    <property type="molecule type" value="Genomic_DNA"/>
</dbReference>
<organism evidence="5 6">
    <name type="scientific">Chara braunii</name>
    <name type="common">Braun's stonewort</name>
    <dbReference type="NCBI Taxonomy" id="69332"/>
    <lineage>
        <taxon>Eukaryota</taxon>
        <taxon>Viridiplantae</taxon>
        <taxon>Streptophyta</taxon>
        <taxon>Charophyceae</taxon>
        <taxon>Charales</taxon>
        <taxon>Characeae</taxon>
        <taxon>Chara</taxon>
    </lineage>
</organism>
<sequence length="363" mass="39123">MSAESEAIRPAVLSPDAWQPERFFVGGRKKVIIDTDPGIDDAMAIMLAFQSPELEVVGLTTTFGNVPTAMATRNALCLREVAGMAHVPVAQGERVALKGEEKQRIADFVHGSDGLGNINTSPPNGHAIDMGAAEFMVKMARENPGQITVIALGPLTNVAKAIEQDPEFVKNVAQIIVLGGAFFVNGNVNPAAEANVYGDPDAADAVFISGADIIVIGLNVTTQMLMTEEDLNHLRDDGGPVGEFLHKAAQFYLQYHRDYYDMNAIYVHDPTTILAAIDPSVFTLKTGAVRVITEGRFKGTTLMNALGTKRWNSVTEWCGKPPIKVAFGVDSQRGMQVIKDRLMKMWSGYNGVSNSEGITDNGN</sequence>
<evidence type="ECO:0000256" key="1">
    <source>
        <dbReference type="ARBA" id="ARBA00009176"/>
    </source>
</evidence>
<dbReference type="InterPro" id="IPR001910">
    <property type="entry name" value="Inosine/uridine_hydrolase_dom"/>
</dbReference>
<dbReference type="InterPro" id="IPR023186">
    <property type="entry name" value="IUNH"/>
</dbReference>
<evidence type="ECO:0000259" key="4">
    <source>
        <dbReference type="Pfam" id="PF01156"/>
    </source>
</evidence>
<keyword evidence="6" id="KW-1185">Reference proteome</keyword>
<keyword evidence="2" id="KW-0378">Hydrolase</keyword>
<dbReference type="GO" id="GO:0006152">
    <property type="term" value="P:purine nucleoside catabolic process"/>
    <property type="evidence" value="ECO:0007669"/>
    <property type="project" value="EnsemblPlants"/>
</dbReference>
<comment type="similarity">
    <text evidence="1">Belongs to the IUNH family.</text>
</comment>
<dbReference type="CDD" id="cd02650">
    <property type="entry name" value="nuc_hydro_CaPnhB"/>
    <property type="match status" value="1"/>
</dbReference>
<dbReference type="PANTHER" id="PTHR12304">
    <property type="entry name" value="INOSINE-URIDINE PREFERRING NUCLEOSIDE HYDROLASE"/>
    <property type="match status" value="1"/>
</dbReference>
<dbReference type="GO" id="GO:0042803">
    <property type="term" value="F:protein homodimerization activity"/>
    <property type="evidence" value="ECO:0007669"/>
    <property type="project" value="EnsemblPlants"/>
</dbReference>
<proteinExistence type="inferred from homology"/>
<evidence type="ECO:0000256" key="3">
    <source>
        <dbReference type="ARBA" id="ARBA00023295"/>
    </source>
</evidence>
<evidence type="ECO:0000256" key="2">
    <source>
        <dbReference type="ARBA" id="ARBA00022801"/>
    </source>
</evidence>
<evidence type="ECO:0000313" key="6">
    <source>
        <dbReference type="Proteomes" id="UP000265515"/>
    </source>
</evidence>
<dbReference type="STRING" id="69332.A0A388K847"/>
<dbReference type="SUPFAM" id="SSF53590">
    <property type="entry name" value="Nucleoside hydrolase"/>
    <property type="match status" value="1"/>
</dbReference>
<dbReference type="GO" id="GO:0047724">
    <property type="term" value="F:inosine nucleosidase activity"/>
    <property type="evidence" value="ECO:0007669"/>
    <property type="project" value="EnsemblPlants"/>
</dbReference>
<dbReference type="PANTHER" id="PTHR12304:SF4">
    <property type="entry name" value="URIDINE NUCLEOSIDASE"/>
    <property type="match status" value="1"/>
</dbReference>
<keyword evidence="3" id="KW-0326">Glycosidase</keyword>
<dbReference type="InterPro" id="IPR036452">
    <property type="entry name" value="Ribo_hydro-like"/>
</dbReference>
<evidence type="ECO:0000313" key="5">
    <source>
        <dbReference type="EMBL" id="GBG66234.1"/>
    </source>
</evidence>
<accession>A0A388K847</accession>
<dbReference type="GO" id="GO:0005829">
    <property type="term" value="C:cytosol"/>
    <property type="evidence" value="ECO:0007669"/>
    <property type="project" value="EnsemblPlants"/>
</dbReference>
<name>A0A388K847_CHABU</name>
<dbReference type="GO" id="GO:0045437">
    <property type="term" value="F:uridine nucleosidase activity"/>
    <property type="evidence" value="ECO:0007669"/>
    <property type="project" value="EnsemblPlants"/>
</dbReference>
<dbReference type="AlphaFoldDB" id="A0A388K847"/>
<comment type="caution">
    <text evidence="5">The sequence shown here is derived from an EMBL/GenBank/DDBJ whole genome shotgun (WGS) entry which is preliminary data.</text>
</comment>
<dbReference type="GO" id="GO:0072585">
    <property type="term" value="F:xanthosine nucleotidase activity"/>
    <property type="evidence" value="ECO:0007669"/>
    <property type="project" value="EnsemblPlants"/>
</dbReference>
<dbReference type="Gramene" id="GBG66234">
    <property type="protein sequence ID" value="GBG66234"/>
    <property type="gene ID" value="CBR_g57837"/>
</dbReference>
<protein>
    <recommendedName>
        <fullName evidence="4">Inosine/uridine-preferring nucleoside hydrolase domain-containing protein</fullName>
    </recommendedName>
</protein>
<dbReference type="Gene3D" id="3.90.245.10">
    <property type="entry name" value="Ribonucleoside hydrolase-like"/>
    <property type="match status" value="1"/>
</dbReference>
<dbReference type="GO" id="GO:0047622">
    <property type="term" value="F:adenosine nucleosidase activity"/>
    <property type="evidence" value="ECO:0007669"/>
    <property type="project" value="EnsemblPlants"/>
</dbReference>
<feature type="domain" description="Inosine/uridine-preferring nucleoside hydrolase" evidence="4">
    <location>
        <begin position="31"/>
        <end position="333"/>
    </location>
</feature>
<reference evidence="5 6" key="1">
    <citation type="journal article" date="2018" name="Cell">
        <title>The Chara Genome: Secondary Complexity and Implications for Plant Terrestrialization.</title>
        <authorList>
            <person name="Nishiyama T."/>
            <person name="Sakayama H."/>
            <person name="Vries J.D."/>
            <person name="Buschmann H."/>
            <person name="Saint-Marcoux D."/>
            <person name="Ullrich K.K."/>
            <person name="Haas F.B."/>
            <person name="Vanderstraeten L."/>
            <person name="Becker D."/>
            <person name="Lang D."/>
            <person name="Vosolsobe S."/>
            <person name="Rombauts S."/>
            <person name="Wilhelmsson P.K.I."/>
            <person name="Janitza P."/>
            <person name="Kern R."/>
            <person name="Heyl A."/>
            <person name="Rumpler F."/>
            <person name="Villalobos L.I.A.C."/>
            <person name="Clay J.M."/>
            <person name="Skokan R."/>
            <person name="Toyoda A."/>
            <person name="Suzuki Y."/>
            <person name="Kagoshima H."/>
            <person name="Schijlen E."/>
            <person name="Tajeshwar N."/>
            <person name="Catarino B."/>
            <person name="Hetherington A.J."/>
            <person name="Saltykova A."/>
            <person name="Bonnot C."/>
            <person name="Breuninger H."/>
            <person name="Symeonidi A."/>
            <person name="Radhakrishnan G.V."/>
            <person name="Van Nieuwerburgh F."/>
            <person name="Deforce D."/>
            <person name="Chang C."/>
            <person name="Karol K.G."/>
            <person name="Hedrich R."/>
            <person name="Ulvskov P."/>
            <person name="Glockner G."/>
            <person name="Delwiche C.F."/>
            <person name="Petrasek J."/>
            <person name="Van de Peer Y."/>
            <person name="Friml J."/>
            <person name="Beilby M."/>
            <person name="Dolan L."/>
            <person name="Kohara Y."/>
            <person name="Sugano S."/>
            <person name="Fujiyama A."/>
            <person name="Delaux P.-M."/>
            <person name="Quint M."/>
            <person name="TheiBen G."/>
            <person name="Hagemann M."/>
            <person name="Harholt J."/>
            <person name="Dunand C."/>
            <person name="Zachgo S."/>
            <person name="Langdale J."/>
            <person name="Maumus F."/>
            <person name="Straeten D.V.D."/>
            <person name="Gould S.B."/>
            <person name="Rensing S.A."/>
        </authorList>
    </citation>
    <scope>NUCLEOTIDE SEQUENCE [LARGE SCALE GENOMIC DNA]</scope>
    <source>
        <strain evidence="5 6">S276</strain>
    </source>
</reference>
<dbReference type="OrthoDB" id="432381at2759"/>
<dbReference type="Proteomes" id="UP000265515">
    <property type="component" value="Unassembled WGS sequence"/>
</dbReference>